<evidence type="ECO:0000256" key="4">
    <source>
        <dbReference type="ARBA" id="ARBA00022692"/>
    </source>
</evidence>
<feature type="domain" description="YetF-like N-terminal transmembrane" evidence="9">
    <location>
        <begin position="6"/>
        <end position="77"/>
    </location>
</feature>
<keyword evidence="3" id="KW-1003">Cell membrane</keyword>
<dbReference type="AlphaFoldDB" id="A0A6M0Q556"/>
<dbReference type="Proteomes" id="UP000481043">
    <property type="component" value="Unassembled WGS sequence"/>
</dbReference>
<evidence type="ECO:0000256" key="5">
    <source>
        <dbReference type="ARBA" id="ARBA00022989"/>
    </source>
</evidence>
<accession>A0A6M0Q556</accession>
<evidence type="ECO:0000259" key="8">
    <source>
        <dbReference type="Pfam" id="PF04239"/>
    </source>
</evidence>
<organism evidence="10 11">
    <name type="scientific">Bacillus mesophilus</name>
    <dbReference type="NCBI Taxonomy" id="1808955"/>
    <lineage>
        <taxon>Bacteria</taxon>
        <taxon>Bacillati</taxon>
        <taxon>Bacillota</taxon>
        <taxon>Bacilli</taxon>
        <taxon>Bacillales</taxon>
        <taxon>Bacillaceae</taxon>
        <taxon>Bacillus</taxon>
    </lineage>
</organism>
<evidence type="ECO:0000256" key="7">
    <source>
        <dbReference type="SAM" id="Phobius"/>
    </source>
</evidence>
<comment type="similarity">
    <text evidence="2">Belongs to the UPF0702 family.</text>
</comment>
<comment type="subcellular location">
    <subcellularLocation>
        <location evidence="1">Cell membrane</location>
        <topology evidence="1">Multi-pass membrane protein</topology>
    </subcellularLocation>
</comment>
<dbReference type="Gene3D" id="3.30.240.20">
    <property type="entry name" value="bsu07140 like domains"/>
    <property type="match status" value="2"/>
</dbReference>
<evidence type="ECO:0000259" key="9">
    <source>
        <dbReference type="Pfam" id="PF20730"/>
    </source>
</evidence>
<evidence type="ECO:0000313" key="10">
    <source>
        <dbReference type="EMBL" id="NEY70570.1"/>
    </source>
</evidence>
<dbReference type="Pfam" id="PF20730">
    <property type="entry name" value="YetF_N"/>
    <property type="match status" value="1"/>
</dbReference>
<keyword evidence="6 7" id="KW-0472">Membrane</keyword>
<feature type="transmembrane region" description="Helical" evidence="7">
    <location>
        <begin position="33"/>
        <end position="53"/>
    </location>
</feature>
<keyword evidence="11" id="KW-1185">Reference proteome</keyword>
<evidence type="ECO:0000256" key="3">
    <source>
        <dbReference type="ARBA" id="ARBA00022475"/>
    </source>
</evidence>
<feature type="domain" description="YetF C-terminal" evidence="8">
    <location>
        <begin position="82"/>
        <end position="213"/>
    </location>
</feature>
<protein>
    <submittedName>
        <fullName evidence="10">DUF421 domain-containing protein</fullName>
    </submittedName>
</protein>
<dbReference type="InterPro" id="IPR023090">
    <property type="entry name" value="UPF0702_alpha/beta_dom_sf"/>
</dbReference>
<reference evidence="10 11" key="1">
    <citation type="submission" date="2020-02" db="EMBL/GenBank/DDBJ databases">
        <title>Bacillus aquiflavi sp. nov., isolated from yellow water of strong flavor Chinese baijiu in Yibin region of China.</title>
        <authorList>
            <person name="Xie J."/>
        </authorList>
    </citation>
    <scope>NUCLEOTIDE SEQUENCE [LARGE SCALE GENOMIC DNA]</scope>
    <source>
        <strain evidence="10 11">SA4</strain>
    </source>
</reference>
<dbReference type="InterPro" id="IPR007353">
    <property type="entry name" value="DUF421"/>
</dbReference>
<name>A0A6M0Q556_9BACI</name>
<dbReference type="Pfam" id="PF04239">
    <property type="entry name" value="DUF421"/>
    <property type="match status" value="1"/>
</dbReference>
<gene>
    <name evidence="10" type="ORF">G4D63_02340</name>
</gene>
<keyword evidence="5 7" id="KW-1133">Transmembrane helix</keyword>
<dbReference type="PANTHER" id="PTHR34582:SF7">
    <property type="entry name" value="UPF0702 TRANSMEMBRANE PROTEIN YDFS"/>
    <property type="match status" value="1"/>
</dbReference>
<dbReference type="InterPro" id="IPR048454">
    <property type="entry name" value="YetF_N"/>
</dbReference>
<dbReference type="RefSeq" id="WP_163177294.1">
    <property type="nucleotide sequence ID" value="NZ_JAAIWM010000001.1"/>
</dbReference>
<dbReference type="EMBL" id="JAAIWM010000001">
    <property type="protein sequence ID" value="NEY70570.1"/>
    <property type="molecule type" value="Genomic_DNA"/>
</dbReference>
<proteinExistence type="inferred from homology"/>
<keyword evidence="4 7" id="KW-0812">Transmembrane</keyword>
<dbReference type="InterPro" id="IPR012452">
    <property type="entry name" value="DUF1657"/>
</dbReference>
<feature type="transmembrane region" description="Helical" evidence="7">
    <location>
        <begin position="6"/>
        <end position="26"/>
    </location>
</feature>
<dbReference type="GO" id="GO:0005886">
    <property type="term" value="C:plasma membrane"/>
    <property type="evidence" value="ECO:0007669"/>
    <property type="project" value="UniProtKB-SubCell"/>
</dbReference>
<feature type="transmembrane region" description="Helical" evidence="7">
    <location>
        <begin position="59"/>
        <end position="79"/>
    </location>
</feature>
<dbReference type="PANTHER" id="PTHR34582">
    <property type="entry name" value="UPF0702 TRANSMEMBRANE PROTEIN YCAP"/>
    <property type="match status" value="1"/>
</dbReference>
<evidence type="ECO:0000256" key="1">
    <source>
        <dbReference type="ARBA" id="ARBA00004651"/>
    </source>
</evidence>
<evidence type="ECO:0000313" key="11">
    <source>
        <dbReference type="Proteomes" id="UP000481043"/>
    </source>
</evidence>
<comment type="caution">
    <text evidence="10">The sequence shown here is derived from an EMBL/GenBank/DDBJ whole genome shotgun (WGS) entry which is preliminary data.</text>
</comment>
<evidence type="ECO:0000256" key="2">
    <source>
        <dbReference type="ARBA" id="ARBA00006448"/>
    </source>
</evidence>
<evidence type="ECO:0000256" key="6">
    <source>
        <dbReference type="ARBA" id="ARBA00023136"/>
    </source>
</evidence>
<dbReference type="Pfam" id="PF07870">
    <property type="entry name" value="DUF1657"/>
    <property type="match status" value="1"/>
</dbReference>
<sequence length="291" mass="33292">MPEWLHIIIRSFSILVGLFFILKILGKKQLSELSFFETIVGITVGDIAGALSMDLAVSYLHGVVALLIWALFPFMLDFFAVKSKKFRDFVEGKSTVFIQNGKILEKNLYKEKVSSDELLEMLREKNVFKVADVEFASFEPTGDLSVLLKKEHQPITLGDIDPNPPQEKEPQAIIMDGKILEESLSTTKLTKSWIQKEMDERSIQIKDVFLAQIDGNQKLHIDLFDDTKELPHPPESKRVYATLKKCQAELELIGLKMKNQDHQDFYQQQAIQLTKLIQNLEGHLNETTEKN</sequence>